<comment type="caution">
    <text evidence="9">The sequence shown here is derived from an EMBL/GenBank/DDBJ whole genome shotgun (WGS) entry which is preliminary data.</text>
</comment>
<evidence type="ECO:0000256" key="2">
    <source>
        <dbReference type="ARBA" id="ARBA00012438"/>
    </source>
</evidence>
<evidence type="ECO:0000256" key="4">
    <source>
        <dbReference type="ARBA" id="ARBA00022741"/>
    </source>
</evidence>
<proteinExistence type="predicted"/>
<protein>
    <recommendedName>
        <fullName evidence="2">histidine kinase</fullName>
        <ecNumber evidence="2">2.7.13.3</ecNumber>
    </recommendedName>
</protein>
<dbReference type="PRINTS" id="PR00344">
    <property type="entry name" value="BCTRLSENSOR"/>
</dbReference>
<dbReference type="GO" id="GO:0000156">
    <property type="term" value="F:phosphorelay response regulator activity"/>
    <property type="evidence" value="ECO:0007669"/>
    <property type="project" value="TreeGrafter"/>
</dbReference>
<dbReference type="GO" id="GO:0004673">
    <property type="term" value="F:protein histidine kinase activity"/>
    <property type="evidence" value="ECO:0007669"/>
    <property type="project" value="UniProtKB-EC"/>
</dbReference>
<dbReference type="PANTHER" id="PTHR42878:SF7">
    <property type="entry name" value="SENSOR HISTIDINE KINASE GLRK"/>
    <property type="match status" value="1"/>
</dbReference>
<dbReference type="PANTHER" id="PTHR42878">
    <property type="entry name" value="TWO-COMPONENT HISTIDINE KINASE"/>
    <property type="match status" value="1"/>
</dbReference>
<organism evidence="9 10">
    <name type="scientific">Chlorogloeopsis fritschii PCC 6912</name>
    <dbReference type="NCBI Taxonomy" id="211165"/>
    <lineage>
        <taxon>Bacteria</taxon>
        <taxon>Bacillati</taxon>
        <taxon>Cyanobacteriota</taxon>
        <taxon>Cyanophyceae</taxon>
        <taxon>Nostocales</taxon>
        <taxon>Chlorogloeopsidaceae</taxon>
        <taxon>Chlorogloeopsis</taxon>
    </lineage>
</organism>
<dbReference type="InterPro" id="IPR050351">
    <property type="entry name" value="BphY/WalK/GraS-like"/>
</dbReference>
<dbReference type="SMART" id="SM00387">
    <property type="entry name" value="HATPase_c"/>
    <property type="match status" value="1"/>
</dbReference>
<keyword evidence="7" id="KW-0902">Two-component regulatory system</keyword>
<keyword evidence="10" id="KW-1185">Reference proteome</keyword>
<dbReference type="Gene3D" id="3.30.565.10">
    <property type="entry name" value="Histidine kinase-like ATPase, C-terminal domain"/>
    <property type="match status" value="1"/>
</dbReference>
<feature type="domain" description="Histidine kinase" evidence="8">
    <location>
        <begin position="52"/>
        <end position="191"/>
    </location>
</feature>
<dbReference type="SUPFAM" id="SSF55874">
    <property type="entry name" value="ATPase domain of HSP90 chaperone/DNA topoisomerase II/histidine kinase"/>
    <property type="match status" value="1"/>
</dbReference>
<dbReference type="Proteomes" id="UP000268857">
    <property type="component" value="Unassembled WGS sequence"/>
</dbReference>
<keyword evidence="3" id="KW-0808">Transferase</keyword>
<comment type="catalytic activity">
    <reaction evidence="1">
        <text>ATP + protein L-histidine = ADP + protein N-phospho-L-histidine.</text>
        <dbReference type="EC" id="2.7.13.3"/>
    </reaction>
</comment>
<gene>
    <name evidence="9" type="ORF">PCC6912_50020</name>
</gene>
<evidence type="ECO:0000256" key="7">
    <source>
        <dbReference type="ARBA" id="ARBA00023012"/>
    </source>
</evidence>
<dbReference type="InterPro" id="IPR004358">
    <property type="entry name" value="Sig_transdc_His_kin-like_C"/>
</dbReference>
<reference evidence="9 10" key="1">
    <citation type="journal article" date="2019" name="Genome Biol. Evol.">
        <title>Day and night: Metabolic profiles and evolutionary relationships of six axenic non-marine cyanobacteria.</title>
        <authorList>
            <person name="Will S.E."/>
            <person name="Henke P."/>
            <person name="Boedeker C."/>
            <person name="Huang S."/>
            <person name="Brinkmann H."/>
            <person name="Rohde M."/>
            <person name="Jarek M."/>
            <person name="Friedl T."/>
            <person name="Seufert S."/>
            <person name="Schumacher M."/>
            <person name="Overmann J."/>
            <person name="Neumann-Schaal M."/>
            <person name="Petersen J."/>
        </authorList>
    </citation>
    <scope>NUCLEOTIDE SEQUENCE [LARGE SCALE GENOMIC DNA]</scope>
    <source>
        <strain evidence="9 10">PCC 6912</strain>
    </source>
</reference>
<dbReference type="InterPro" id="IPR003594">
    <property type="entry name" value="HATPase_dom"/>
</dbReference>
<dbReference type="OrthoDB" id="436952at2"/>
<dbReference type="PROSITE" id="PS50109">
    <property type="entry name" value="HIS_KIN"/>
    <property type="match status" value="1"/>
</dbReference>
<dbReference type="GO" id="GO:0005524">
    <property type="term" value="F:ATP binding"/>
    <property type="evidence" value="ECO:0007669"/>
    <property type="project" value="UniProtKB-KW"/>
</dbReference>
<evidence type="ECO:0000313" key="9">
    <source>
        <dbReference type="EMBL" id="RUR74824.1"/>
    </source>
</evidence>
<keyword evidence="4" id="KW-0547">Nucleotide-binding</keyword>
<sequence length="212" mass="23367">MSADPFQQTSNCYSNTVVCWHQSELESPLLDSVENTQAHLDAEMTPSITDTIDLQNWLPSVVKLFKERICRQQKQLYIVTTADLPLLKTNISDLEQILVALLSNACQYTPAGKAIVVCAYATANTTQLSVSNSGVEITANKQTQIFNPWQRGGTGLGLAIAQKLVQRLGASIRVESVNNQTTFTVQFPHKMTAKKGANSGNSDDERIRFLMC</sequence>
<evidence type="ECO:0000256" key="6">
    <source>
        <dbReference type="ARBA" id="ARBA00022840"/>
    </source>
</evidence>
<dbReference type="InterPro" id="IPR005467">
    <property type="entry name" value="His_kinase_dom"/>
</dbReference>
<name>A0A433N1E9_CHLFR</name>
<evidence type="ECO:0000256" key="5">
    <source>
        <dbReference type="ARBA" id="ARBA00022777"/>
    </source>
</evidence>
<evidence type="ECO:0000256" key="3">
    <source>
        <dbReference type="ARBA" id="ARBA00022679"/>
    </source>
</evidence>
<evidence type="ECO:0000256" key="1">
    <source>
        <dbReference type="ARBA" id="ARBA00000085"/>
    </source>
</evidence>
<dbReference type="InterPro" id="IPR036890">
    <property type="entry name" value="HATPase_C_sf"/>
</dbReference>
<keyword evidence="6" id="KW-0067">ATP-binding</keyword>
<dbReference type="Pfam" id="PF02518">
    <property type="entry name" value="HATPase_c"/>
    <property type="match status" value="1"/>
</dbReference>
<dbReference type="AlphaFoldDB" id="A0A433N1E9"/>
<evidence type="ECO:0000259" key="8">
    <source>
        <dbReference type="PROSITE" id="PS50109"/>
    </source>
</evidence>
<dbReference type="RefSeq" id="WP_016877139.1">
    <property type="nucleotide sequence ID" value="NZ_AJLN01000061.1"/>
</dbReference>
<dbReference type="GO" id="GO:0030295">
    <property type="term" value="F:protein kinase activator activity"/>
    <property type="evidence" value="ECO:0007669"/>
    <property type="project" value="TreeGrafter"/>
</dbReference>
<dbReference type="EMBL" id="RSCJ01000027">
    <property type="protein sequence ID" value="RUR74824.1"/>
    <property type="molecule type" value="Genomic_DNA"/>
</dbReference>
<evidence type="ECO:0000313" key="10">
    <source>
        <dbReference type="Proteomes" id="UP000268857"/>
    </source>
</evidence>
<accession>A0A433N1E9</accession>
<dbReference type="EC" id="2.7.13.3" evidence="2"/>
<dbReference type="STRING" id="211165.GCA_000317285_01900"/>
<keyword evidence="5" id="KW-0418">Kinase</keyword>
<dbReference type="GO" id="GO:0007234">
    <property type="term" value="P:osmosensory signaling via phosphorelay pathway"/>
    <property type="evidence" value="ECO:0007669"/>
    <property type="project" value="TreeGrafter"/>
</dbReference>